<reference evidence="3" key="1">
    <citation type="journal article" date="2023" name="Front. Mar. Sci.">
        <title>A new Merluccius polli reference genome to investigate the effects of global change in West African waters.</title>
        <authorList>
            <person name="Mateo J.L."/>
            <person name="Blanco-Fernandez C."/>
            <person name="Garcia-Vazquez E."/>
            <person name="Machado-Schiaffino G."/>
        </authorList>
    </citation>
    <scope>NUCLEOTIDE SEQUENCE</scope>
    <source>
        <strain evidence="3">C29</strain>
        <tissue evidence="3">Fin</tissue>
    </source>
</reference>
<evidence type="ECO:0000256" key="2">
    <source>
        <dbReference type="SAM" id="Phobius"/>
    </source>
</evidence>
<gene>
    <name evidence="3" type="ORF">N1851_011793</name>
</gene>
<dbReference type="AlphaFoldDB" id="A0AA47P5F4"/>
<accession>A0AA47P5F4</accession>
<dbReference type="Proteomes" id="UP001174136">
    <property type="component" value="Unassembled WGS sequence"/>
</dbReference>
<organism evidence="3 4">
    <name type="scientific">Merluccius polli</name>
    <name type="common">Benguela hake</name>
    <name type="synonym">Merluccius cadenati</name>
    <dbReference type="NCBI Taxonomy" id="89951"/>
    <lineage>
        <taxon>Eukaryota</taxon>
        <taxon>Metazoa</taxon>
        <taxon>Chordata</taxon>
        <taxon>Craniata</taxon>
        <taxon>Vertebrata</taxon>
        <taxon>Euteleostomi</taxon>
        <taxon>Actinopterygii</taxon>
        <taxon>Neopterygii</taxon>
        <taxon>Teleostei</taxon>
        <taxon>Neoteleostei</taxon>
        <taxon>Acanthomorphata</taxon>
        <taxon>Zeiogadaria</taxon>
        <taxon>Gadariae</taxon>
        <taxon>Gadiformes</taxon>
        <taxon>Gadoidei</taxon>
        <taxon>Merlucciidae</taxon>
        <taxon>Merluccius</taxon>
    </lineage>
</organism>
<feature type="transmembrane region" description="Helical" evidence="2">
    <location>
        <begin position="16"/>
        <end position="40"/>
    </location>
</feature>
<keyword evidence="4" id="KW-1185">Reference proteome</keyword>
<evidence type="ECO:0000313" key="3">
    <source>
        <dbReference type="EMBL" id="KAK0148278.1"/>
    </source>
</evidence>
<feature type="transmembrane region" description="Helical" evidence="2">
    <location>
        <begin position="52"/>
        <end position="73"/>
    </location>
</feature>
<protein>
    <submittedName>
        <fullName evidence="3">Uncharacterized protein</fullName>
    </submittedName>
</protein>
<keyword evidence="2" id="KW-1133">Transmembrane helix</keyword>
<feature type="compositionally biased region" description="Basic and acidic residues" evidence="1">
    <location>
        <begin position="125"/>
        <end position="135"/>
    </location>
</feature>
<dbReference type="EMBL" id="JAOPHQ010002056">
    <property type="protein sequence ID" value="KAK0148278.1"/>
    <property type="molecule type" value="Genomic_DNA"/>
</dbReference>
<evidence type="ECO:0000313" key="4">
    <source>
        <dbReference type="Proteomes" id="UP001174136"/>
    </source>
</evidence>
<evidence type="ECO:0000256" key="1">
    <source>
        <dbReference type="SAM" id="MobiDB-lite"/>
    </source>
</evidence>
<comment type="caution">
    <text evidence="3">The sequence shown here is derived from an EMBL/GenBank/DDBJ whole genome shotgun (WGS) entry which is preliminary data.</text>
</comment>
<keyword evidence="2" id="KW-0812">Transmembrane</keyword>
<proteinExistence type="predicted"/>
<sequence length="146" mass="16023">MNHSVNSSSTLEYPDVMYAACVITLSLVPPINIYALLLILSGGLETITSDFSCLNLAVSDTLMCFFCLFYVIYVQQVLWALKQPGPGEGRTQRAEGYDAKRRAFNIIMITTVVTRTEPPVPRATSESRKSQREGLKTGPTSGGRTP</sequence>
<feature type="region of interest" description="Disordered" evidence="1">
    <location>
        <begin position="117"/>
        <end position="146"/>
    </location>
</feature>
<name>A0AA47P5F4_MERPO</name>
<keyword evidence="2" id="KW-0472">Membrane</keyword>